<dbReference type="EMBL" id="JZWT02000003">
    <property type="protein sequence ID" value="MFB6489941.1"/>
    <property type="molecule type" value="Genomic_DNA"/>
</dbReference>
<organism evidence="1 2">
    <name type="scientific">Thermoproteus sp. AZ2</name>
    <dbReference type="NCBI Taxonomy" id="1609232"/>
    <lineage>
        <taxon>Archaea</taxon>
        <taxon>Thermoproteota</taxon>
        <taxon>Thermoprotei</taxon>
        <taxon>Thermoproteales</taxon>
        <taxon>Thermoproteaceae</taxon>
        <taxon>Thermoproteus</taxon>
    </lineage>
</organism>
<gene>
    <name evidence="1" type="ORF">TU35_001635</name>
</gene>
<dbReference type="Proteomes" id="UP000033636">
    <property type="component" value="Unassembled WGS sequence"/>
</dbReference>
<accession>A0ACC6UZ54</accession>
<name>A0ACC6UZ54_9CREN</name>
<sequence>MLSEEHELVRKTAREFAERYVEPVARRMDREMYYPREVIREAGRLGLLAPTVPAQYGGAGADLRSAVIILEEVGRASGGMSLLMEALGILFLDTLNKYGTERQREGVLPKVASGDAVGAFALSEPCCGSDAAAIETTARRVGGEWSISGRKMWITNGLYADYFLLAARTGAKEERHKAITLFLLRRGPCVETTPIEVMGVRGTGTAEVRLEDCRASDDDIVGRLNGGFEAIMRALDIGRTAVAGVGLGIMRGAYEEALSWAKERELFGRKLAEFEWAQFELAEIYATIEAAKALTYYSAYLFDARSPLFLLYTHIAKLMVGRWAVEVARRAAHLEGGFGYSKESKAEMFYRDARILEIGEGTNEVMKYALYKFIEKGLPSFQF</sequence>
<evidence type="ECO:0000313" key="2">
    <source>
        <dbReference type="Proteomes" id="UP000033636"/>
    </source>
</evidence>
<comment type="caution">
    <text evidence="1">The sequence shown here is derived from an EMBL/GenBank/DDBJ whole genome shotgun (WGS) entry which is preliminary data.</text>
</comment>
<proteinExistence type="predicted"/>
<dbReference type="EC" id="1.-.-.-" evidence="1"/>
<evidence type="ECO:0000313" key="1">
    <source>
        <dbReference type="EMBL" id="MFB6489941.1"/>
    </source>
</evidence>
<keyword evidence="1" id="KW-0560">Oxidoreductase</keyword>
<reference evidence="1" key="1">
    <citation type="submission" date="2024-07" db="EMBL/GenBank/DDBJ databases">
        <title>Metagenome and Metagenome-Assembled Genomes of Archaea from a hot spring from the geothermal field of Los Azufres, Mexico.</title>
        <authorList>
            <person name="Marin-Paredes R."/>
            <person name="Martinez-Romero E."/>
            <person name="Servin-Garciduenas L.E."/>
        </authorList>
    </citation>
    <scope>NUCLEOTIDE SEQUENCE</scope>
</reference>
<protein>
    <submittedName>
        <fullName evidence="1">Acyl-CoA dehydrogenase family protein</fullName>
        <ecNumber evidence="1">1.-.-.-</ecNumber>
    </submittedName>
</protein>